<keyword evidence="2" id="KW-1185">Reference proteome</keyword>
<sequence length="142" mass="16399">MSARLWSRHDFSTLAVTACTNSRSEDRQQKVSMLALSGTVQTAEVISLLSQRNQHLDRKVMVSRDECFRANCLCQCVQTCTFSNFGRERLQSQIRTWYKTYAYAHLHDLFIQYISHNILGISNVELSTNLWRTGSQINISFN</sequence>
<protein>
    <submittedName>
        <fullName evidence="1">Uncharacterized protein</fullName>
    </submittedName>
</protein>
<evidence type="ECO:0000313" key="2">
    <source>
        <dbReference type="Proteomes" id="UP000799771"/>
    </source>
</evidence>
<dbReference type="RefSeq" id="XP_033523330.1">
    <property type="nucleotide sequence ID" value="XM_033663520.1"/>
</dbReference>
<dbReference type="GeneID" id="54403952"/>
<dbReference type="EMBL" id="ML977507">
    <property type="protein sequence ID" value="KAF2128941.1"/>
    <property type="molecule type" value="Genomic_DNA"/>
</dbReference>
<organism evidence="1 2">
    <name type="scientific">Dothidotthia symphoricarpi CBS 119687</name>
    <dbReference type="NCBI Taxonomy" id="1392245"/>
    <lineage>
        <taxon>Eukaryota</taxon>
        <taxon>Fungi</taxon>
        <taxon>Dikarya</taxon>
        <taxon>Ascomycota</taxon>
        <taxon>Pezizomycotina</taxon>
        <taxon>Dothideomycetes</taxon>
        <taxon>Pleosporomycetidae</taxon>
        <taxon>Pleosporales</taxon>
        <taxon>Dothidotthiaceae</taxon>
        <taxon>Dothidotthia</taxon>
    </lineage>
</organism>
<evidence type="ECO:0000313" key="1">
    <source>
        <dbReference type="EMBL" id="KAF2128941.1"/>
    </source>
</evidence>
<gene>
    <name evidence="1" type="ORF">P153DRAFT_28726</name>
</gene>
<accession>A0A6A6AEW3</accession>
<reference evidence="1" key="1">
    <citation type="journal article" date="2020" name="Stud. Mycol.">
        <title>101 Dothideomycetes genomes: a test case for predicting lifestyles and emergence of pathogens.</title>
        <authorList>
            <person name="Haridas S."/>
            <person name="Albert R."/>
            <person name="Binder M."/>
            <person name="Bloem J."/>
            <person name="Labutti K."/>
            <person name="Salamov A."/>
            <person name="Andreopoulos B."/>
            <person name="Baker S."/>
            <person name="Barry K."/>
            <person name="Bills G."/>
            <person name="Bluhm B."/>
            <person name="Cannon C."/>
            <person name="Castanera R."/>
            <person name="Culley D."/>
            <person name="Daum C."/>
            <person name="Ezra D."/>
            <person name="Gonzalez J."/>
            <person name="Henrissat B."/>
            <person name="Kuo A."/>
            <person name="Liang C."/>
            <person name="Lipzen A."/>
            <person name="Lutzoni F."/>
            <person name="Magnuson J."/>
            <person name="Mondo S."/>
            <person name="Nolan M."/>
            <person name="Ohm R."/>
            <person name="Pangilinan J."/>
            <person name="Park H.-J."/>
            <person name="Ramirez L."/>
            <person name="Alfaro M."/>
            <person name="Sun H."/>
            <person name="Tritt A."/>
            <person name="Yoshinaga Y."/>
            <person name="Zwiers L.-H."/>
            <person name="Turgeon B."/>
            <person name="Goodwin S."/>
            <person name="Spatafora J."/>
            <person name="Crous P."/>
            <person name="Grigoriev I."/>
        </authorList>
    </citation>
    <scope>NUCLEOTIDE SEQUENCE</scope>
    <source>
        <strain evidence="1">CBS 119687</strain>
    </source>
</reference>
<proteinExistence type="predicted"/>
<dbReference type="AlphaFoldDB" id="A0A6A6AEW3"/>
<dbReference type="Proteomes" id="UP000799771">
    <property type="component" value="Unassembled WGS sequence"/>
</dbReference>
<name>A0A6A6AEW3_9PLEO</name>